<dbReference type="GO" id="GO:0016798">
    <property type="term" value="F:hydrolase activity, acting on glycosyl bonds"/>
    <property type="evidence" value="ECO:0007669"/>
    <property type="project" value="UniProtKB-KW"/>
</dbReference>
<dbReference type="AlphaFoldDB" id="A0A5S9IWC7"/>
<evidence type="ECO:0000256" key="4">
    <source>
        <dbReference type="ARBA" id="ARBA00023239"/>
    </source>
</evidence>
<keyword evidence="8" id="KW-1185">Reference proteome</keyword>
<dbReference type="OrthoDB" id="9805870at2"/>
<sequence>MIEYSKEVRDALRNDTPIVALESTIIAFGMPYPQNLSVAQQVESTVRSCGVTPATIAVVEGKIKVGLTAEELNLLATSDEIIKASSKDLAYLMATKKNGATTVASTARCARMANIAVFATGGIGGVHRGVNTTFDISADLLEMKNNSVAIVCAGMKSILDVEKTIEQLETLSILALGYQCDTWPLFYSRDSHYDILRVDSCEEIASVMHCKWNELQQQEGLVIANPIAQEQQIPYETIDGYIKEISQQVVQQKITGKKITPFFLQEIVKKTKGKSLEANISLVINNAKLAAQIAKEYAVVKNHFAKNV</sequence>
<dbReference type="GO" id="GO:0046113">
    <property type="term" value="P:nucleobase catabolic process"/>
    <property type="evidence" value="ECO:0007669"/>
    <property type="project" value="UniProtKB-UniRule"/>
</dbReference>
<feature type="binding site" evidence="6">
    <location>
        <begin position="137"/>
        <end position="139"/>
    </location>
    <ligand>
        <name>substrate</name>
    </ligand>
</feature>
<dbReference type="PANTHER" id="PTHR42909:SF1">
    <property type="entry name" value="CARBOHYDRATE KINASE PFKB DOMAIN-CONTAINING PROTEIN"/>
    <property type="match status" value="1"/>
</dbReference>
<keyword evidence="1 6" id="KW-0479">Metal-binding</keyword>
<organism evidence="7 8">
    <name type="scientific">Uabimicrobium amorphum</name>
    <dbReference type="NCBI Taxonomy" id="2596890"/>
    <lineage>
        <taxon>Bacteria</taxon>
        <taxon>Pseudomonadati</taxon>
        <taxon>Planctomycetota</taxon>
        <taxon>Candidatus Uabimicrobiia</taxon>
        <taxon>Candidatus Uabimicrobiales</taxon>
        <taxon>Candidatus Uabimicrobiaceae</taxon>
        <taxon>Candidatus Uabimicrobium</taxon>
    </lineage>
</organism>
<keyword evidence="4 6" id="KW-0456">Lyase</keyword>
<feature type="active site" description="Nucleophile" evidence="6">
    <location>
        <position position="156"/>
    </location>
</feature>
<reference evidence="7 8" key="1">
    <citation type="submission" date="2019-08" db="EMBL/GenBank/DDBJ databases">
        <title>Complete genome sequence of Candidatus Uab amorphum.</title>
        <authorList>
            <person name="Shiratori T."/>
            <person name="Suzuki S."/>
            <person name="Kakizawa Y."/>
            <person name="Ishida K."/>
        </authorList>
    </citation>
    <scope>NUCLEOTIDE SEQUENCE [LARGE SCALE GENOMIC DNA]</scope>
    <source>
        <strain evidence="7 8">SRT547</strain>
    </source>
</reference>
<comment type="subunit">
    <text evidence="6">Homotrimer.</text>
</comment>
<name>A0A5S9IWC7_UABAM</name>
<feature type="binding site" evidence="6">
    <location>
        <position position="135"/>
    </location>
    <ligand>
        <name>Mn(2+)</name>
        <dbReference type="ChEBI" id="CHEBI:29035"/>
    </ligand>
</feature>
<evidence type="ECO:0000256" key="3">
    <source>
        <dbReference type="ARBA" id="ARBA00023211"/>
    </source>
</evidence>
<dbReference type="GO" id="GO:0046872">
    <property type="term" value="F:metal ion binding"/>
    <property type="evidence" value="ECO:0007669"/>
    <property type="project" value="UniProtKB-KW"/>
</dbReference>
<dbReference type="Gene3D" id="3.40.1790.10">
    <property type="entry name" value="Indigoidine synthase domain"/>
    <property type="match status" value="1"/>
</dbReference>
<keyword evidence="2 6" id="KW-0378">Hydrolase</keyword>
<accession>A0A5S9IWC7</accession>
<feature type="binding site" evidence="6">
    <location>
        <position position="83"/>
    </location>
    <ligand>
        <name>substrate</name>
    </ligand>
</feature>
<dbReference type="EC" id="4.2.1.70" evidence="6"/>
<dbReference type="KEGG" id="uam:UABAM_06711"/>
<dbReference type="HAMAP" id="MF_01876">
    <property type="entry name" value="PsiMP_glycosidase"/>
    <property type="match status" value="1"/>
</dbReference>
<dbReference type="Pfam" id="PF04227">
    <property type="entry name" value="Indigoidine_A"/>
    <property type="match status" value="1"/>
</dbReference>
<feature type="binding site" evidence="6">
    <location>
        <position position="103"/>
    </location>
    <ligand>
        <name>substrate</name>
    </ligand>
</feature>
<proteinExistence type="inferred from homology"/>
<dbReference type="Proteomes" id="UP000326354">
    <property type="component" value="Chromosome"/>
</dbReference>
<keyword evidence="3 6" id="KW-0464">Manganese</keyword>
<dbReference type="EMBL" id="AP019860">
    <property type="protein sequence ID" value="BBM88290.1"/>
    <property type="molecule type" value="Genomic_DNA"/>
</dbReference>
<dbReference type="SUPFAM" id="SSF110581">
    <property type="entry name" value="Indigoidine synthase A-like"/>
    <property type="match status" value="1"/>
</dbReference>
<evidence type="ECO:0000256" key="2">
    <source>
        <dbReference type="ARBA" id="ARBA00022801"/>
    </source>
</evidence>
<comment type="catalytic activity">
    <reaction evidence="6">
        <text>D-ribose 5-phosphate + uracil = psi-UMP + H2O</text>
        <dbReference type="Rhea" id="RHEA:18337"/>
        <dbReference type="ChEBI" id="CHEBI:15377"/>
        <dbReference type="ChEBI" id="CHEBI:17568"/>
        <dbReference type="ChEBI" id="CHEBI:58380"/>
        <dbReference type="ChEBI" id="CHEBI:78346"/>
        <dbReference type="EC" id="4.2.1.70"/>
    </reaction>
</comment>
<comment type="cofactor">
    <cofactor evidence="6">
        <name>Mn(2+)</name>
        <dbReference type="ChEBI" id="CHEBI:29035"/>
    </cofactor>
    <text evidence="6">Binds 1 Mn(2+) ion per subunit.</text>
</comment>
<gene>
    <name evidence="6" type="primary">psuG</name>
    <name evidence="7" type="ORF">UABAM_06711</name>
</gene>
<evidence type="ECO:0000256" key="5">
    <source>
        <dbReference type="ARBA" id="ARBA00023295"/>
    </source>
</evidence>
<evidence type="ECO:0000256" key="1">
    <source>
        <dbReference type="ARBA" id="ARBA00022723"/>
    </source>
</evidence>
<comment type="similarity">
    <text evidence="6">Belongs to the pseudouridine-5'-phosphate glycosidase family.</text>
</comment>
<keyword evidence="5 6" id="KW-0326">Glycosidase</keyword>
<dbReference type="InterPro" id="IPR022830">
    <property type="entry name" value="Indigdn_synthA-like"/>
</dbReference>
<protein>
    <recommendedName>
        <fullName evidence="6">Pseudouridine-5'-phosphate glycosidase</fullName>
        <shortName evidence="6">PsiMP glycosidase</shortName>
        <ecNumber evidence="6">4.2.1.70</ecNumber>
    </recommendedName>
</protein>
<dbReference type="GO" id="GO:0004730">
    <property type="term" value="F:pseudouridylate synthase activity"/>
    <property type="evidence" value="ECO:0007669"/>
    <property type="project" value="UniProtKB-UniRule"/>
</dbReference>
<comment type="function">
    <text evidence="6">Catalyzes the reversible cleavage of pseudouridine 5'-phosphate (PsiMP) to ribose 5-phosphate and uracil. Functions biologically in the cleavage direction, as part of a pseudouridine degradation pathway.</text>
</comment>
<dbReference type="InterPro" id="IPR007342">
    <property type="entry name" value="PsuG"/>
</dbReference>
<evidence type="ECO:0000313" key="8">
    <source>
        <dbReference type="Proteomes" id="UP000326354"/>
    </source>
</evidence>
<dbReference type="GO" id="GO:0005737">
    <property type="term" value="C:cytoplasm"/>
    <property type="evidence" value="ECO:0007669"/>
    <property type="project" value="TreeGrafter"/>
</dbReference>
<dbReference type="RefSeq" id="WP_152021908.1">
    <property type="nucleotide sequence ID" value="NZ_AP019860.1"/>
</dbReference>
<feature type="active site" description="Proton donor" evidence="6">
    <location>
        <position position="22"/>
    </location>
</feature>
<evidence type="ECO:0000313" key="7">
    <source>
        <dbReference type="EMBL" id="BBM88290.1"/>
    </source>
</evidence>
<evidence type="ECO:0000256" key="6">
    <source>
        <dbReference type="HAMAP-Rule" id="MF_01876"/>
    </source>
</evidence>
<dbReference type="PANTHER" id="PTHR42909">
    <property type="entry name" value="ZGC:136858"/>
    <property type="match status" value="1"/>
</dbReference>